<dbReference type="InterPro" id="IPR013154">
    <property type="entry name" value="ADH-like_N"/>
</dbReference>
<keyword evidence="3" id="KW-1185">Reference proteome</keyword>
<dbReference type="SUPFAM" id="SSF50129">
    <property type="entry name" value="GroES-like"/>
    <property type="match status" value="1"/>
</dbReference>
<dbReference type="CDD" id="cd08267">
    <property type="entry name" value="MDR1"/>
    <property type="match status" value="1"/>
</dbReference>
<proteinExistence type="predicted"/>
<dbReference type="InterPro" id="IPR052733">
    <property type="entry name" value="Chloroplast_QOR"/>
</dbReference>
<protein>
    <submittedName>
        <fullName evidence="2">NADPH:quinone reductase-like Zn-dependent oxidoreductase</fullName>
    </submittedName>
</protein>
<evidence type="ECO:0000259" key="1">
    <source>
        <dbReference type="SMART" id="SM00829"/>
    </source>
</evidence>
<dbReference type="InterPro" id="IPR036291">
    <property type="entry name" value="NAD(P)-bd_dom_sf"/>
</dbReference>
<dbReference type="Pfam" id="PF08240">
    <property type="entry name" value="ADH_N"/>
    <property type="match status" value="1"/>
</dbReference>
<dbReference type="Proteomes" id="UP000893823">
    <property type="component" value="Unassembled WGS sequence"/>
</dbReference>
<dbReference type="Gene3D" id="3.40.50.720">
    <property type="entry name" value="NAD(P)-binding Rossmann-like Domain"/>
    <property type="match status" value="1"/>
</dbReference>
<feature type="domain" description="Enoyl reductase (ER)" evidence="1">
    <location>
        <begin position="25"/>
        <end position="334"/>
    </location>
</feature>
<dbReference type="Pfam" id="PF13602">
    <property type="entry name" value="ADH_zinc_N_2"/>
    <property type="match status" value="1"/>
</dbReference>
<gene>
    <name evidence="2" type="ORF">BCL57_002618</name>
</gene>
<dbReference type="InterPro" id="IPR011032">
    <property type="entry name" value="GroES-like_sf"/>
</dbReference>
<evidence type="ECO:0000313" key="3">
    <source>
        <dbReference type="Proteomes" id="UP000893823"/>
    </source>
</evidence>
<reference evidence="2" key="1">
    <citation type="submission" date="2022-06" db="EMBL/GenBank/DDBJ databases">
        <title>Genomic Encyclopedia of Type Strains, Phase III (KMG-III): the genomes of soil and plant-associated and newly described type strains.</title>
        <authorList>
            <person name="Whitman W."/>
        </authorList>
    </citation>
    <scope>NUCLEOTIDE SEQUENCE</scope>
    <source>
        <strain evidence="2">CPCC 202695</strain>
    </source>
</reference>
<dbReference type="SUPFAM" id="SSF51735">
    <property type="entry name" value="NAD(P)-binding Rossmann-fold domains"/>
    <property type="match status" value="1"/>
</dbReference>
<dbReference type="SMART" id="SM00829">
    <property type="entry name" value="PKS_ER"/>
    <property type="match status" value="1"/>
</dbReference>
<evidence type="ECO:0000313" key="2">
    <source>
        <dbReference type="EMBL" id="MCP2368445.1"/>
    </source>
</evidence>
<organism evidence="2 3">
    <name type="scientific">Agromyces flavus</name>
    <dbReference type="NCBI Taxonomy" id="589382"/>
    <lineage>
        <taxon>Bacteria</taxon>
        <taxon>Bacillati</taxon>
        <taxon>Actinomycetota</taxon>
        <taxon>Actinomycetes</taxon>
        <taxon>Micrococcales</taxon>
        <taxon>Microbacteriaceae</taxon>
        <taxon>Agromyces</taxon>
    </lineage>
</organism>
<dbReference type="RefSeq" id="WP_133988564.1">
    <property type="nucleotide sequence ID" value="NZ_BMDN01000004.1"/>
</dbReference>
<name>A0ABT1KPI1_9MICO</name>
<comment type="caution">
    <text evidence="2">The sequence shown here is derived from an EMBL/GenBank/DDBJ whole genome shotgun (WGS) entry which is preliminary data.</text>
</comment>
<accession>A0ABT1KPI1</accession>
<dbReference type="PANTHER" id="PTHR44013:SF1">
    <property type="entry name" value="ZINC-TYPE ALCOHOL DEHYDROGENASE-LIKE PROTEIN C16A3.02C"/>
    <property type="match status" value="1"/>
</dbReference>
<sequence>MTPVRPADAAGRPERMRAVRYDRYGGPDRLRLVEVDVPRPARGQVLVRVSASSVNSWDWDLLRGRPWYARLGGPLRPAHPVLGADLVGDVVEVGDAVRAFRVGDAVWGDVSAAGWGGFAEFAAVDAVGLRPRPDRIDPAVAAAVPQAGGLAWQALVDVAHVAARERVLVVGAGGGVGTFAVALARRVGAEVVAVDRAGKLDLLRRLGAREVLDADDRDRDPFAGAARYDVIVDMVASRPRSTYRRALRPGGRLVVVGGSTRTIAAVAATGGRPDAEQRTLRLLAARANGGLDELGELVASGDVTPVIEEVLPLDRVPEALARIGAGSVLGKLVIVPQG</sequence>
<dbReference type="PANTHER" id="PTHR44013">
    <property type="entry name" value="ZINC-TYPE ALCOHOL DEHYDROGENASE-LIKE PROTEIN C16A3.02C"/>
    <property type="match status" value="1"/>
</dbReference>
<dbReference type="Gene3D" id="3.90.180.10">
    <property type="entry name" value="Medium-chain alcohol dehydrogenases, catalytic domain"/>
    <property type="match status" value="1"/>
</dbReference>
<dbReference type="InterPro" id="IPR020843">
    <property type="entry name" value="ER"/>
</dbReference>
<dbReference type="EMBL" id="SODL02000004">
    <property type="protein sequence ID" value="MCP2368445.1"/>
    <property type="molecule type" value="Genomic_DNA"/>
</dbReference>